<keyword evidence="1" id="KW-1133">Transmembrane helix</keyword>
<dbReference type="AlphaFoldDB" id="A0A512T3H2"/>
<protein>
    <submittedName>
        <fullName evidence="2">Uncharacterized protein</fullName>
    </submittedName>
</protein>
<comment type="caution">
    <text evidence="2">The sequence shown here is derived from an EMBL/GenBank/DDBJ whole genome shotgun (WGS) entry which is preliminary data.</text>
</comment>
<evidence type="ECO:0000313" key="3">
    <source>
        <dbReference type="Proteomes" id="UP000321793"/>
    </source>
</evidence>
<organism evidence="2 3">
    <name type="scientific">Knoellia locipacati</name>
    <dbReference type="NCBI Taxonomy" id="882824"/>
    <lineage>
        <taxon>Bacteria</taxon>
        <taxon>Bacillati</taxon>
        <taxon>Actinomycetota</taxon>
        <taxon>Actinomycetes</taxon>
        <taxon>Micrococcales</taxon>
        <taxon>Intrasporangiaceae</taxon>
        <taxon>Knoellia</taxon>
    </lineage>
</organism>
<evidence type="ECO:0000313" key="2">
    <source>
        <dbReference type="EMBL" id="GEQ14754.1"/>
    </source>
</evidence>
<dbReference type="OrthoDB" id="4843787at2"/>
<feature type="transmembrane region" description="Helical" evidence="1">
    <location>
        <begin position="12"/>
        <end position="32"/>
    </location>
</feature>
<reference evidence="2 3" key="1">
    <citation type="submission" date="2019-07" db="EMBL/GenBank/DDBJ databases">
        <title>Whole genome shotgun sequence of Knoellia locipacati NBRC 109775.</title>
        <authorList>
            <person name="Hosoyama A."/>
            <person name="Uohara A."/>
            <person name="Ohji S."/>
            <person name="Ichikawa N."/>
        </authorList>
    </citation>
    <scope>NUCLEOTIDE SEQUENCE [LARGE SCALE GENOMIC DNA]</scope>
    <source>
        <strain evidence="2 3">NBRC 109775</strain>
    </source>
</reference>
<accession>A0A512T3H2</accession>
<proteinExistence type="predicted"/>
<feature type="transmembrane region" description="Helical" evidence="1">
    <location>
        <begin position="38"/>
        <end position="58"/>
    </location>
</feature>
<gene>
    <name evidence="2" type="ORF">KLO01_28010</name>
</gene>
<sequence length="165" mass="17388">MSQRLADLVRGNEIATAVAVAAVLGLAVSLVPVLERPLLLLASTGLLLVVAALAIWLLRSHREVEWTTSGGTPERVRGSDRRVTSLSRTIDAALTGDEAARADVRELVRSAAEASLTAQRLAPTPTDDATRAALGPALTAYLTSATPRPVTTDELASFITTLEEH</sequence>
<evidence type="ECO:0000256" key="1">
    <source>
        <dbReference type="SAM" id="Phobius"/>
    </source>
</evidence>
<dbReference type="Proteomes" id="UP000321793">
    <property type="component" value="Unassembled WGS sequence"/>
</dbReference>
<dbReference type="RefSeq" id="WP_147066192.1">
    <property type="nucleotide sequence ID" value="NZ_BAABDN010000003.1"/>
</dbReference>
<keyword evidence="1" id="KW-0472">Membrane</keyword>
<name>A0A512T3H2_9MICO</name>
<keyword evidence="3" id="KW-1185">Reference proteome</keyword>
<keyword evidence="1" id="KW-0812">Transmembrane</keyword>
<dbReference type="EMBL" id="BKBA01000010">
    <property type="protein sequence ID" value="GEQ14754.1"/>
    <property type="molecule type" value="Genomic_DNA"/>
</dbReference>